<dbReference type="PANTHER" id="PTHR11851">
    <property type="entry name" value="METALLOPROTEASE"/>
    <property type="match status" value="1"/>
</dbReference>
<name>A0A9D1Y819_9FIRM</name>
<dbReference type="AlphaFoldDB" id="A0A9D1Y819"/>
<dbReference type="Gene3D" id="3.30.830.10">
    <property type="entry name" value="Metalloenzyme, LuxS/M16 peptidase-like"/>
    <property type="match status" value="2"/>
</dbReference>
<dbReference type="InterPro" id="IPR011249">
    <property type="entry name" value="Metalloenz_LuxS/M16"/>
</dbReference>
<dbReference type="Proteomes" id="UP000823868">
    <property type="component" value="Unassembled WGS sequence"/>
</dbReference>
<protein>
    <submittedName>
        <fullName evidence="3">Insulinase family protein</fullName>
    </submittedName>
</protein>
<dbReference type="PANTHER" id="PTHR11851:SF186">
    <property type="entry name" value="INACTIVE METALLOPROTEASE YMFF-RELATED"/>
    <property type="match status" value="1"/>
</dbReference>
<comment type="caution">
    <text evidence="3">The sequence shown here is derived from an EMBL/GenBank/DDBJ whole genome shotgun (WGS) entry which is preliminary data.</text>
</comment>
<reference evidence="3" key="2">
    <citation type="submission" date="2021-04" db="EMBL/GenBank/DDBJ databases">
        <authorList>
            <person name="Gilroy R."/>
        </authorList>
    </citation>
    <scope>NUCLEOTIDE SEQUENCE</scope>
    <source>
        <strain evidence="3">ChiBcec16_6824</strain>
    </source>
</reference>
<feature type="domain" description="Peptidase M16 C-terminal" evidence="2">
    <location>
        <begin position="184"/>
        <end position="360"/>
    </location>
</feature>
<feature type="region of interest" description="Disordered" evidence="1">
    <location>
        <begin position="230"/>
        <end position="249"/>
    </location>
</feature>
<sequence>MAQVTRTELFPGVRLTSVHTNTFKSCVLGAQFLSPLAPETAAANALVPSVLRRGTEEHPDMESLSAALDELYGGSIQPVIRTRGETQCVGFLGSFLDDAFTLDGSAVLEPAAALLGELLLRPRTQDGVFCSDYTASERSNLVDNIRAQVNDKRSYAIKRLKEEMCAGEPFAVDRLGDEAHAAALTPQNLWERYQALLRTAPMELYYCGTAAPVRVEAALRAALKDLPAGERQAVPSQPTAHTAPAAPKEVEEALDVTQGKLSMGFTVGGRVWDSHFPALMLANAVYGGTTTSKLFLNVREKLSLCYYASSMLDKFKGVMLVASGVEFDKVEEARAEILAQLEACKAGQIEDWELEGARRSVVSALRSTGDSQSRLEDFWLGQMVAGLTEDLEALASRVEAVTREEVVVAFSAMTLDTVYFLKGKEA</sequence>
<evidence type="ECO:0000313" key="4">
    <source>
        <dbReference type="Proteomes" id="UP000823868"/>
    </source>
</evidence>
<accession>A0A9D1Y819</accession>
<proteinExistence type="predicted"/>
<dbReference type="NCBIfam" id="NF047422">
    <property type="entry name" value="YfmF_fam"/>
    <property type="match status" value="1"/>
</dbReference>
<dbReference type="Pfam" id="PF05193">
    <property type="entry name" value="Peptidase_M16_C"/>
    <property type="match status" value="1"/>
</dbReference>
<dbReference type="InterPro" id="IPR050361">
    <property type="entry name" value="MPP/UQCRC_Complex"/>
</dbReference>
<dbReference type="InterPro" id="IPR007863">
    <property type="entry name" value="Peptidase_M16_C"/>
</dbReference>
<organism evidence="3 4">
    <name type="scientific">Candidatus Flavonifractor merdigallinarum</name>
    <dbReference type="NCBI Taxonomy" id="2838589"/>
    <lineage>
        <taxon>Bacteria</taxon>
        <taxon>Bacillati</taxon>
        <taxon>Bacillota</taxon>
        <taxon>Clostridia</taxon>
        <taxon>Eubacteriales</taxon>
        <taxon>Oscillospiraceae</taxon>
        <taxon>Flavonifractor</taxon>
    </lineage>
</organism>
<dbReference type="GO" id="GO:0046872">
    <property type="term" value="F:metal ion binding"/>
    <property type="evidence" value="ECO:0007669"/>
    <property type="project" value="InterPro"/>
</dbReference>
<evidence type="ECO:0000256" key="1">
    <source>
        <dbReference type="SAM" id="MobiDB-lite"/>
    </source>
</evidence>
<dbReference type="EMBL" id="DXDX01000084">
    <property type="protein sequence ID" value="HIY21186.1"/>
    <property type="molecule type" value="Genomic_DNA"/>
</dbReference>
<dbReference type="SUPFAM" id="SSF63411">
    <property type="entry name" value="LuxS/MPP-like metallohydrolase"/>
    <property type="match status" value="2"/>
</dbReference>
<gene>
    <name evidence="3" type="ORF">H9841_04705</name>
</gene>
<reference evidence="3" key="1">
    <citation type="journal article" date="2021" name="PeerJ">
        <title>Extensive microbial diversity within the chicken gut microbiome revealed by metagenomics and culture.</title>
        <authorList>
            <person name="Gilroy R."/>
            <person name="Ravi A."/>
            <person name="Getino M."/>
            <person name="Pursley I."/>
            <person name="Horton D.L."/>
            <person name="Alikhan N.F."/>
            <person name="Baker D."/>
            <person name="Gharbi K."/>
            <person name="Hall N."/>
            <person name="Watson M."/>
            <person name="Adriaenssens E.M."/>
            <person name="Foster-Nyarko E."/>
            <person name="Jarju S."/>
            <person name="Secka A."/>
            <person name="Antonio M."/>
            <person name="Oren A."/>
            <person name="Chaudhuri R.R."/>
            <person name="La Ragione R."/>
            <person name="Hildebrand F."/>
            <person name="Pallen M.J."/>
        </authorList>
    </citation>
    <scope>NUCLEOTIDE SEQUENCE</scope>
    <source>
        <strain evidence="3">ChiBcec16_6824</strain>
    </source>
</reference>
<evidence type="ECO:0000259" key="2">
    <source>
        <dbReference type="Pfam" id="PF05193"/>
    </source>
</evidence>
<evidence type="ECO:0000313" key="3">
    <source>
        <dbReference type="EMBL" id="HIY21186.1"/>
    </source>
</evidence>